<dbReference type="InterPro" id="IPR004680">
    <property type="entry name" value="Cit_transptr-like_dom"/>
</dbReference>
<name>A0A9W6QX82_9PSEU</name>
<dbReference type="InterPro" id="IPR000802">
    <property type="entry name" value="Arsenical_pump_ArsB"/>
</dbReference>
<feature type="transmembrane region" description="Helical" evidence="10">
    <location>
        <begin position="171"/>
        <end position="190"/>
    </location>
</feature>
<keyword evidence="7" id="KW-0059">Arsenical resistance</keyword>
<reference evidence="12" key="1">
    <citation type="submission" date="2023-03" db="EMBL/GenBank/DDBJ databases">
        <title>Amycolatopsis taiwanensis NBRC 103393.</title>
        <authorList>
            <person name="Ichikawa N."/>
            <person name="Sato H."/>
            <person name="Tonouchi N."/>
        </authorList>
    </citation>
    <scope>NUCLEOTIDE SEQUENCE</scope>
    <source>
        <strain evidence="12">NBRC 103393</strain>
    </source>
</reference>
<keyword evidence="13" id="KW-1185">Reference proteome</keyword>
<feature type="transmembrane region" description="Helical" evidence="10">
    <location>
        <begin position="16"/>
        <end position="35"/>
    </location>
</feature>
<protein>
    <submittedName>
        <fullName evidence="12">Arsenic transporter</fullName>
    </submittedName>
</protein>
<dbReference type="AlphaFoldDB" id="A0A9W6QX82"/>
<dbReference type="RefSeq" id="WP_285486801.1">
    <property type="nucleotide sequence ID" value="NZ_BSTI01000004.1"/>
</dbReference>
<dbReference type="EMBL" id="BSTI01000004">
    <property type="protein sequence ID" value="GLY65704.1"/>
    <property type="molecule type" value="Genomic_DNA"/>
</dbReference>
<proteinExistence type="inferred from homology"/>
<keyword evidence="5" id="KW-1003">Cell membrane</keyword>
<evidence type="ECO:0000256" key="4">
    <source>
        <dbReference type="ARBA" id="ARBA00022448"/>
    </source>
</evidence>
<feature type="domain" description="Citrate transporter-like" evidence="11">
    <location>
        <begin position="19"/>
        <end position="334"/>
    </location>
</feature>
<feature type="transmembrane region" description="Helical" evidence="10">
    <location>
        <begin position="125"/>
        <end position="145"/>
    </location>
</feature>
<evidence type="ECO:0000256" key="6">
    <source>
        <dbReference type="ARBA" id="ARBA00022692"/>
    </source>
</evidence>
<feature type="transmembrane region" description="Helical" evidence="10">
    <location>
        <begin position="47"/>
        <end position="65"/>
    </location>
</feature>
<organism evidence="12 13">
    <name type="scientific">Amycolatopsis taiwanensis</name>
    <dbReference type="NCBI Taxonomy" id="342230"/>
    <lineage>
        <taxon>Bacteria</taxon>
        <taxon>Bacillati</taxon>
        <taxon>Actinomycetota</taxon>
        <taxon>Actinomycetes</taxon>
        <taxon>Pseudonocardiales</taxon>
        <taxon>Pseudonocardiaceae</taxon>
        <taxon>Amycolatopsis</taxon>
    </lineage>
</organism>
<feature type="transmembrane region" description="Helical" evidence="10">
    <location>
        <begin position="215"/>
        <end position="234"/>
    </location>
</feature>
<feature type="transmembrane region" description="Helical" evidence="10">
    <location>
        <begin position="268"/>
        <end position="289"/>
    </location>
</feature>
<dbReference type="GO" id="GO:0015105">
    <property type="term" value="F:arsenite transmembrane transporter activity"/>
    <property type="evidence" value="ECO:0007669"/>
    <property type="project" value="InterPro"/>
</dbReference>
<evidence type="ECO:0000256" key="1">
    <source>
        <dbReference type="ARBA" id="ARBA00004651"/>
    </source>
</evidence>
<keyword evidence="4" id="KW-0813">Transport</keyword>
<comment type="similarity">
    <text evidence="2">Belongs to the ArsB family.</text>
</comment>
<gene>
    <name evidence="12" type="ORF">Atai01_23230</name>
</gene>
<evidence type="ECO:0000256" key="10">
    <source>
        <dbReference type="SAM" id="Phobius"/>
    </source>
</evidence>
<dbReference type="Pfam" id="PF03600">
    <property type="entry name" value="CitMHS"/>
    <property type="match status" value="1"/>
</dbReference>
<evidence type="ECO:0000313" key="12">
    <source>
        <dbReference type="EMBL" id="GLY65704.1"/>
    </source>
</evidence>
<evidence type="ECO:0000256" key="7">
    <source>
        <dbReference type="ARBA" id="ARBA00022849"/>
    </source>
</evidence>
<comment type="similarity">
    <text evidence="3">Belongs to the CitM (TC 2.A.11) transporter family.</text>
</comment>
<dbReference type="GO" id="GO:0046685">
    <property type="term" value="P:response to arsenic-containing substance"/>
    <property type="evidence" value="ECO:0007669"/>
    <property type="project" value="UniProtKB-KW"/>
</dbReference>
<keyword evidence="9 10" id="KW-0472">Membrane</keyword>
<comment type="subcellular location">
    <subcellularLocation>
        <location evidence="1">Cell membrane</location>
        <topology evidence="1">Multi-pass membrane protein</topology>
    </subcellularLocation>
</comment>
<dbReference type="Proteomes" id="UP001165136">
    <property type="component" value="Unassembled WGS sequence"/>
</dbReference>
<evidence type="ECO:0000256" key="3">
    <source>
        <dbReference type="ARBA" id="ARBA00009843"/>
    </source>
</evidence>
<dbReference type="PANTHER" id="PTHR43302:SF5">
    <property type="entry name" value="TRANSPORTER ARSB-RELATED"/>
    <property type="match status" value="1"/>
</dbReference>
<feature type="transmembrane region" description="Helical" evidence="10">
    <location>
        <begin position="341"/>
        <end position="366"/>
    </location>
</feature>
<keyword evidence="8 10" id="KW-1133">Transmembrane helix</keyword>
<keyword evidence="6 10" id="KW-0812">Transmembrane</keyword>
<evidence type="ECO:0000256" key="9">
    <source>
        <dbReference type="ARBA" id="ARBA00023136"/>
    </source>
</evidence>
<feature type="transmembrane region" description="Helical" evidence="10">
    <location>
        <begin position="85"/>
        <end position="105"/>
    </location>
</feature>
<sequence length="404" mass="43098">MTTGVRQALAKPSALTWVRIGLLAAGLLCVATGLLPRDEAAANMQRIAPLLLFLGSVIVLAKLARQALVFDVIATRVAIFGRGNYLVLFVLCVVFATLTTVVLNLDTTAVLLTPVFLALAPRARIAALPLAMTTIWLANTASLLLPVSNLTNLLAANRVALAAPDFAARMWAPQLASLAATMLFLWLCYWRRDRRGEDRYLPPPPVKLTEPRQRALLWISGGACLLFIAAIPLIRDEIGYAAAGAAAVVVLAYAFLDRERLRWQLIPWELLIFVTGLFLVVPTLSRFGLSEVMTALIGTDGSALDAFRAGAAGAGLSNVVNNLPAYTAGEAVVPAANHDQLLALLIGTNVGPIVTPWASLATLLCLESCRHHGLRVSMGRFMRTGLGLAVVALAASIAALWSTR</sequence>
<comment type="caution">
    <text evidence="12">The sequence shown here is derived from an EMBL/GenBank/DDBJ whole genome shotgun (WGS) entry which is preliminary data.</text>
</comment>
<dbReference type="PANTHER" id="PTHR43302">
    <property type="entry name" value="TRANSPORTER ARSB-RELATED"/>
    <property type="match status" value="1"/>
</dbReference>
<evidence type="ECO:0000256" key="2">
    <source>
        <dbReference type="ARBA" id="ARBA00006433"/>
    </source>
</evidence>
<feature type="transmembrane region" description="Helical" evidence="10">
    <location>
        <begin position="386"/>
        <end position="403"/>
    </location>
</feature>
<feature type="transmembrane region" description="Helical" evidence="10">
    <location>
        <begin position="240"/>
        <end position="256"/>
    </location>
</feature>
<evidence type="ECO:0000256" key="8">
    <source>
        <dbReference type="ARBA" id="ARBA00022989"/>
    </source>
</evidence>
<dbReference type="PRINTS" id="PR00758">
    <property type="entry name" value="ARSENICPUMP"/>
</dbReference>
<evidence type="ECO:0000256" key="5">
    <source>
        <dbReference type="ARBA" id="ARBA00022475"/>
    </source>
</evidence>
<dbReference type="GO" id="GO:0005886">
    <property type="term" value="C:plasma membrane"/>
    <property type="evidence" value="ECO:0007669"/>
    <property type="project" value="UniProtKB-SubCell"/>
</dbReference>
<evidence type="ECO:0000313" key="13">
    <source>
        <dbReference type="Proteomes" id="UP001165136"/>
    </source>
</evidence>
<accession>A0A9W6QX82</accession>
<evidence type="ECO:0000259" key="11">
    <source>
        <dbReference type="Pfam" id="PF03600"/>
    </source>
</evidence>